<reference evidence="3" key="1">
    <citation type="journal article" date="2004" name="Microbiology">
        <title>Evolution of genomic islands by deletion and tandem accretion by site-specific recombination: ICESt1-related elements from Streptococcus thermophilus.</title>
        <authorList>
            <person name="Pavlovic G."/>
            <person name="Burrus V."/>
            <person name="Gintz B."/>
            <person name="Decaris B."/>
            <person name="Guedon G."/>
        </authorList>
    </citation>
    <scope>NUCLEOTIDE SEQUENCE</scope>
    <source>
        <strain evidence="3">CNRZ302</strain>
    </source>
</reference>
<name>Q70C86_STRTR</name>
<proteinExistence type="predicted"/>
<keyword evidence="2 3" id="KW-0812">Transmembrane</keyword>
<dbReference type="PATRIC" id="fig|1308.47.peg.1924"/>
<keyword evidence="2" id="KW-1133">Transmembrane helix</keyword>
<keyword evidence="2" id="KW-0472">Membrane</keyword>
<evidence type="ECO:0000256" key="2">
    <source>
        <dbReference type="SAM" id="Phobius"/>
    </source>
</evidence>
<organism evidence="3">
    <name type="scientific">Streptococcus thermophilus</name>
    <dbReference type="NCBI Taxonomy" id="1308"/>
    <lineage>
        <taxon>Bacteria</taxon>
        <taxon>Bacillati</taxon>
        <taxon>Bacillota</taxon>
        <taxon>Bacilli</taxon>
        <taxon>Lactobacillales</taxon>
        <taxon>Streptococcaceae</taxon>
        <taxon>Streptococcus</taxon>
    </lineage>
</organism>
<protein>
    <submittedName>
        <fullName evidence="3">Putative transmembrane protein</fullName>
    </submittedName>
</protein>
<dbReference type="AlphaFoldDB" id="Q70C86"/>
<accession>Q70C86</accession>
<evidence type="ECO:0000256" key="1">
    <source>
        <dbReference type="SAM" id="MobiDB-lite"/>
    </source>
</evidence>
<dbReference type="RefSeq" id="WP_014608772.1">
    <property type="nucleotide sequence ID" value="NZ_CAKMBF010000032.1"/>
</dbReference>
<feature type="region of interest" description="Disordered" evidence="1">
    <location>
        <begin position="43"/>
        <end position="67"/>
    </location>
</feature>
<evidence type="ECO:0000313" key="3">
    <source>
        <dbReference type="EMBL" id="CAE52378.1"/>
    </source>
</evidence>
<dbReference type="EMBL" id="AJ586569">
    <property type="protein sequence ID" value="CAE52378.1"/>
    <property type="molecule type" value="Genomic_DNA"/>
</dbReference>
<sequence>MSTNKNNNNNNNNNSILDNVLKGLVTLVFAALAGTVSGNVHSNANEMKRRNNTDNIEKAFNTQDKGE</sequence>
<feature type="transmembrane region" description="Helical" evidence="2">
    <location>
        <begin position="20"/>
        <end position="40"/>
    </location>
</feature>
<feature type="compositionally biased region" description="Basic and acidic residues" evidence="1">
    <location>
        <begin position="46"/>
        <end position="57"/>
    </location>
</feature>